<dbReference type="Proteomes" id="UP001150538">
    <property type="component" value="Unassembled WGS sequence"/>
</dbReference>
<evidence type="ECO:0000313" key="3">
    <source>
        <dbReference type="EMBL" id="KAJ1921974.1"/>
    </source>
</evidence>
<proteinExistence type="predicted"/>
<dbReference type="InterPro" id="IPR040645">
    <property type="entry name" value="Neurabin-1/2_PDZ"/>
</dbReference>
<reference evidence="3" key="1">
    <citation type="submission" date="2022-07" db="EMBL/GenBank/DDBJ databases">
        <title>Phylogenomic reconstructions and comparative analyses of Kickxellomycotina fungi.</title>
        <authorList>
            <person name="Reynolds N.K."/>
            <person name="Stajich J.E."/>
            <person name="Barry K."/>
            <person name="Grigoriev I.V."/>
            <person name="Crous P."/>
            <person name="Smith M.E."/>
        </authorList>
    </citation>
    <scope>NUCLEOTIDE SEQUENCE</scope>
    <source>
        <strain evidence="3">NBRC 100468</strain>
    </source>
</reference>
<evidence type="ECO:0000256" key="1">
    <source>
        <dbReference type="SAM" id="MobiDB-lite"/>
    </source>
</evidence>
<dbReference type="EMBL" id="JANBPU010000002">
    <property type="protein sequence ID" value="KAJ1921974.1"/>
    <property type="molecule type" value="Genomic_DNA"/>
</dbReference>
<comment type="caution">
    <text evidence="3">The sequence shown here is derived from an EMBL/GenBank/DDBJ whole genome shotgun (WGS) entry which is preliminary data.</text>
</comment>
<dbReference type="AlphaFoldDB" id="A0A9W8A3A9"/>
<feature type="domain" description="Neurabin-1/2 PDZ" evidence="2">
    <location>
        <begin position="121"/>
        <end position="157"/>
    </location>
</feature>
<name>A0A9W8A3A9_9FUNG</name>
<organism evidence="3 4">
    <name type="scientific">Mycoemilia scoparia</name>
    <dbReference type="NCBI Taxonomy" id="417184"/>
    <lineage>
        <taxon>Eukaryota</taxon>
        <taxon>Fungi</taxon>
        <taxon>Fungi incertae sedis</taxon>
        <taxon>Zoopagomycota</taxon>
        <taxon>Kickxellomycotina</taxon>
        <taxon>Kickxellomycetes</taxon>
        <taxon>Kickxellales</taxon>
        <taxon>Kickxellaceae</taxon>
        <taxon>Mycoemilia</taxon>
    </lineage>
</organism>
<feature type="region of interest" description="Disordered" evidence="1">
    <location>
        <begin position="39"/>
        <end position="62"/>
    </location>
</feature>
<keyword evidence="4" id="KW-1185">Reference proteome</keyword>
<evidence type="ECO:0000259" key="2">
    <source>
        <dbReference type="Pfam" id="PF17817"/>
    </source>
</evidence>
<protein>
    <recommendedName>
        <fullName evidence="2">Neurabin-1/2 PDZ domain-containing protein</fullName>
    </recommendedName>
</protein>
<dbReference type="Pfam" id="PF17817">
    <property type="entry name" value="PDZ_5"/>
    <property type="match status" value="1"/>
</dbReference>
<sequence length="223" mass="25336">MSYLRSLTSQVSLPFPRAHTEKSGKAWIANNACRASSPLQASMAKPVATKPSMESRRPVSARASLSERYISGPFTSLVRIATFGHKRPTATRATSFTEKKVSQQQNITMANCPLALGIHSNHAEATTPKKPKKKVSFSSESAEVIETYSVEEYDRQAPDPWFDMTPLEREQIRKEIRDYTSKDMDLHNCYTSGKHTWCMLCWRSCCSCRILAREMWKRPKLIQ</sequence>
<evidence type="ECO:0000313" key="4">
    <source>
        <dbReference type="Proteomes" id="UP001150538"/>
    </source>
</evidence>
<dbReference type="OrthoDB" id="5563970at2759"/>
<accession>A0A9W8A3A9</accession>
<gene>
    <name evidence="3" type="ORF">H4219_000321</name>
</gene>